<proteinExistence type="predicted"/>
<gene>
    <name evidence="1" type="ORF">ACH49W_34000</name>
</gene>
<dbReference type="RefSeq" id="WP_357409763.1">
    <property type="nucleotide sequence ID" value="NZ_JBEYCD010000017.1"/>
</dbReference>
<organism evidence="1 2">
    <name type="scientific">Nocardia xishanensis</name>
    <dbReference type="NCBI Taxonomy" id="238964"/>
    <lineage>
        <taxon>Bacteria</taxon>
        <taxon>Bacillati</taxon>
        <taxon>Actinomycetota</taxon>
        <taxon>Actinomycetes</taxon>
        <taxon>Mycobacteriales</taxon>
        <taxon>Nocardiaceae</taxon>
        <taxon>Nocardia</taxon>
    </lineage>
</organism>
<sequence length="47" mass="5026">MNDIFFDRLQARAAHLRRGGAPFLDLVAMAGRIRDGVGSFPPAGAGR</sequence>
<evidence type="ECO:0000313" key="2">
    <source>
        <dbReference type="Proteomes" id="UP001611415"/>
    </source>
</evidence>
<accession>A0ABW7XB75</accession>
<dbReference type="EMBL" id="JBIRYO010000038">
    <property type="protein sequence ID" value="MFI2478397.1"/>
    <property type="molecule type" value="Genomic_DNA"/>
</dbReference>
<evidence type="ECO:0000313" key="1">
    <source>
        <dbReference type="EMBL" id="MFI2478397.1"/>
    </source>
</evidence>
<dbReference type="Proteomes" id="UP001611415">
    <property type="component" value="Unassembled WGS sequence"/>
</dbReference>
<reference evidence="1 2" key="1">
    <citation type="submission" date="2024-10" db="EMBL/GenBank/DDBJ databases">
        <title>The Natural Products Discovery Center: Release of the First 8490 Sequenced Strains for Exploring Actinobacteria Biosynthetic Diversity.</title>
        <authorList>
            <person name="Kalkreuter E."/>
            <person name="Kautsar S.A."/>
            <person name="Yang D."/>
            <person name="Bader C.D."/>
            <person name="Teijaro C.N."/>
            <person name="Fluegel L."/>
            <person name="Davis C.M."/>
            <person name="Simpson J.R."/>
            <person name="Lauterbach L."/>
            <person name="Steele A.D."/>
            <person name="Gui C."/>
            <person name="Meng S."/>
            <person name="Li G."/>
            <person name="Viehrig K."/>
            <person name="Ye F."/>
            <person name="Su P."/>
            <person name="Kiefer A.F."/>
            <person name="Nichols A."/>
            <person name="Cepeda A.J."/>
            <person name="Yan W."/>
            <person name="Fan B."/>
            <person name="Jiang Y."/>
            <person name="Adhikari A."/>
            <person name="Zheng C.-J."/>
            <person name="Schuster L."/>
            <person name="Cowan T.M."/>
            <person name="Smanski M.J."/>
            <person name="Chevrette M.G."/>
            <person name="De Carvalho L.P.S."/>
            <person name="Shen B."/>
        </authorList>
    </citation>
    <scope>NUCLEOTIDE SEQUENCE [LARGE SCALE GENOMIC DNA]</scope>
    <source>
        <strain evidence="1 2">NPDC019275</strain>
    </source>
</reference>
<comment type="caution">
    <text evidence="1">The sequence shown here is derived from an EMBL/GenBank/DDBJ whole genome shotgun (WGS) entry which is preliminary data.</text>
</comment>
<protein>
    <submittedName>
        <fullName evidence="1">Uncharacterized protein</fullName>
    </submittedName>
</protein>
<keyword evidence="2" id="KW-1185">Reference proteome</keyword>
<name>A0ABW7XB75_9NOCA</name>